<dbReference type="AlphaFoldDB" id="A0A0V0JAP3"/>
<evidence type="ECO:0000256" key="1">
    <source>
        <dbReference type="SAM" id="MobiDB-lite"/>
    </source>
</evidence>
<evidence type="ECO:0000313" key="2">
    <source>
        <dbReference type="EMBL" id="JAP62359.1"/>
    </source>
</evidence>
<proteinExistence type="predicted"/>
<dbReference type="EMBL" id="GEEE01000866">
    <property type="protein sequence ID" value="JAP62359.1"/>
    <property type="molecule type" value="Transcribed_RNA"/>
</dbReference>
<reference evidence="2" key="1">
    <citation type="submission" date="2016-01" db="EMBL/GenBank/DDBJ databases">
        <title>Reference transcriptome for the parasite Schistocephalus solidus: insights into the molecular evolution of parasitism.</title>
        <authorList>
            <person name="Hebert F.O."/>
            <person name="Grambauer S."/>
            <person name="Barber I."/>
            <person name="Landry C.R."/>
            <person name="Aubin-Horth N."/>
        </authorList>
    </citation>
    <scope>NUCLEOTIDE SEQUENCE</scope>
</reference>
<feature type="region of interest" description="Disordered" evidence="1">
    <location>
        <begin position="1"/>
        <end position="20"/>
    </location>
</feature>
<sequence length="689" mass="78352">MSDKEKINTPPDLENDNHSTISSAAEPCTFQGAFTSQNMPKYFPREHELTKWLINQMRRRHGLHHLVNFANAQPFILSANFEVLDQPDQYLEAKNGPMTPAYSNKTILYLTPLAIAVYLGYRSVMQLLLDKSGTRLSARARQNVDVNAICYAKRTKPRTGVFGSDDYFTTSVPILAIRREFYAGLELLIDANFHPQARLSYTEHIGTNEQTTHCLMDALEYALKLLITRPGLDIARVLQVLSYSRDAYDIMAYDVYTAQCGVEKQEIWHSLFRRFCRKGVSAAYSNCGMRIINVLEVIETNGFFRQEHMPRGPLIYDIDVQRAKVRKNQPTRRMFTKEICALQAEEAAAAKLAMAVDRDACFAILTFWLNRMRNRCMAKQAQRLTTLLLSALRDTDMLEYFLFPPQDVDVQNVLWPPFLELEVNTTQAASTHWTSCAEEINTFTEDLLGPPPVLDPIQMHELRQDLAELAFTSSQMKVEAVLPTAFTESRSGDSGDVEEIVEALSKDVLREEPVVRNETKVSSVTTGRQSAALPKKYPLSRLYPATPRRTVNCSNAYLGGRSADSQNVNQNHCNAWSDKLVTLSPAKKAEKCCTTLDQGDSELENEQVYEAPLEVSEPQEEHQQQYGHQNQVHYEVRRQVISSANTRKRQSSQQSRRPMTIRTSSTARMPTSVWNHSVTARRQSAHQKY</sequence>
<feature type="compositionally biased region" description="Polar residues" evidence="1">
    <location>
        <begin position="661"/>
        <end position="682"/>
    </location>
</feature>
<feature type="region of interest" description="Disordered" evidence="1">
    <location>
        <begin position="642"/>
        <end position="689"/>
    </location>
</feature>
<organism evidence="2">
    <name type="scientific">Schistocephalus solidus</name>
    <name type="common">Tapeworm</name>
    <dbReference type="NCBI Taxonomy" id="70667"/>
    <lineage>
        <taxon>Eukaryota</taxon>
        <taxon>Metazoa</taxon>
        <taxon>Spiralia</taxon>
        <taxon>Lophotrochozoa</taxon>
        <taxon>Platyhelminthes</taxon>
        <taxon>Cestoda</taxon>
        <taxon>Eucestoda</taxon>
        <taxon>Diphyllobothriidea</taxon>
        <taxon>Diphyllobothriidae</taxon>
        <taxon>Schistocephalus</taxon>
    </lineage>
</organism>
<name>A0A0V0JAP3_SCHSO</name>
<protein>
    <submittedName>
        <fullName evidence="2">Uncharacterized protein</fullName>
    </submittedName>
</protein>
<accession>A0A0V0JAP3</accession>
<gene>
    <name evidence="2" type="ORF">TR137757</name>
</gene>